<gene>
    <name evidence="2" type="ordered locus">AMIS_36050</name>
</gene>
<dbReference type="HOGENOM" id="CLU_1096816_0_0_11"/>
<accession>I0H738</accession>
<reference evidence="2 3" key="1">
    <citation type="submission" date="2012-02" db="EMBL/GenBank/DDBJ databases">
        <title>Complete genome sequence of Actinoplanes missouriensis 431 (= NBRC 102363).</title>
        <authorList>
            <person name="Ohnishi Y."/>
            <person name="Ishikawa J."/>
            <person name="Sekine M."/>
            <person name="Hosoyama A."/>
            <person name="Harada T."/>
            <person name="Narita H."/>
            <person name="Hata T."/>
            <person name="Konno Y."/>
            <person name="Tutikane K."/>
            <person name="Fujita N."/>
            <person name="Horinouchi S."/>
            <person name="Hayakawa M."/>
        </authorList>
    </citation>
    <scope>NUCLEOTIDE SEQUENCE [LARGE SCALE GENOMIC DNA]</scope>
    <source>
        <strain evidence="3">ATCC 14538 / DSM 43046 / CBS 188.64 / JCM 3121 / NBRC 102363 / NCIMB 12654 / NRRL B-3342 / UNCC 431</strain>
    </source>
</reference>
<organism evidence="2 3">
    <name type="scientific">Actinoplanes missouriensis (strain ATCC 14538 / DSM 43046 / CBS 188.64 / JCM 3121 / NBRC 102363 / NCIMB 12654 / NRRL B-3342 / UNCC 431)</name>
    <dbReference type="NCBI Taxonomy" id="512565"/>
    <lineage>
        <taxon>Bacteria</taxon>
        <taxon>Bacillati</taxon>
        <taxon>Actinomycetota</taxon>
        <taxon>Actinomycetes</taxon>
        <taxon>Micromonosporales</taxon>
        <taxon>Micromonosporaceae</taxon>
        <taxon>Actinoplanes</taxon>
    </lineage>
</organism>
<dbReference type="PATRIC" id="fig|512565.3.peg.3599"/>
<dbReference type="AlphaFoldDB" id="I0H738"/>
<dbReference type="KEGG" id="ams:AMIS_36050"/>
<feature type="region of interest" description="Disordered" evidence="1">
    <location>
        <begin position="261"/>
        <end position="281"/>
    </location>
</feature>
<evidence type="ECO:0000313" key="2">
    <source>
        <dbReference type="EMBL" id="BAL88825.1"/>
    </source>
</evidence>
<sequence>MRWWRRDSAEAPRSVSREEQIIRALLRPPEPLHVRGARRWRDAMDHWQDWLRRSATGVELYTRATARDEYRYLLGDDAYREQLIGILGRAQPRDCAAARFGCTRRMDRACQGPEICSQDRSPDDREVHREGPLPGACDTFYGDLGPEERLQVAFSAGERHRAVLWHDRVLTGRLWIDGAPVGEDVFLGEWGRWLDDRFYVIEVNGPDDHPKQEYGFGGAVINSVLIHDADRSSTRVLEPTADERWTTPLVVREGDELRVFPDRQAAEAGASPDRTLPAIDD</sequence>
<dbReference type="RefSeq" id="WP_014443719.1">
    <property type="nucleotide sequence ID" value="NC_017093.1"/>
</dbReference>
<evidence type="ECO:0000256" key="1">
    <source>
        <dbReference type="SAM" id="MobiDB-lite"/>
    </source>
</evidence>
<dbReference type="EMBL" id="AP012319">
    <property type="protein sequence ID" value="BAL88825.1"/>
    <property type="molecule type" value="Genomic_DNA"/>
</dbReference>
<evidence type="ECO:0000313" key="3">
    <source>
        <dbReference type="Proteomes" id="UP000007882"/>
    </source>
</evidence>
<name>I0H738_ACTM4</name>
<protein>
    <submittedName>
        <fullName evidence="2">Uncharacterized protein</fullName>
    </submittedName>
</protein>
<keyword evidence="3" id="KW-1185">Reference proteome</keyword>
<proteinExistence type="predicted"/>
<dbReference type="eggNOG" id="ENOG50343VZ">
    <property type="taxonomic scope" value="Bacteria"/>
</dbReference>
<dbReference type="Proteomes" id="UP000007882">
    <property type="component" value="Chromosome"/>
</dbReference>